<keyword evidence="8 12" id="KW-0496">Mitochondrion</keyword>
<keyword evidence="11" id="KW-0408">Iron</keyword>
<dbReference type="GO" id="GO:0020037">
    <property type="term" value="F:heme binding"/>
    <property type="evidence" value="ECO:0007669"/>
    <property type="project" value="TreeGrafter"/>
</dbReference>
<dbReference type="InterPro" id="IPR034804">
    <property type="entry name" value="SQR/QFR_C/D"/>
</dbReference>
<keyword evidence="7 12" id="KW-1133">Transmembrane helix</keyword>
<dbReference type="GO" id="GO:0048039">
    <property type="term" value="F:ubiquinone binding"/>
    <property type="evidence" value="ECO:0007669"/>
    <property type="project" value="TreeGrafter"/>
</dbReference>
<evidence type="ECO:0000256" key="12">
    <source>
        <dbReference type="RuleBase" id="RU364031"/>
    </source>
</evidence>
<evidence type="ECO:0000256" key="9">
    <source>
        <dbReference type="ARBA" id="ARBA00023136"/>
    </source>
</evidence>
<sequence>MRSDVSTANRAFLSSIEQFICRRVRLRELWWVVGRGDGSFGLGLFQMLSTGARIISGNARFVRPCFVYPLLQRYVAGGVSDRPQFDPIVARKTFKETHNHSMMFKIEKYFSAAMLPLLPAAYFIHGPTMDTALAIAITLHVHWGLHGVLSDYGRPYVIGPTMAKIVQGPLSYIISICLLAGLLHFNSYDVGITKAFEMVWSL</sequence>
<dbReference type="AlphaFoldDB" id="A0A182E0R3"/>
<dbReference type="WBParaSite" id="nOo.2.0.1.t01544-RA">
    <property type="protein sequence ID" value="nOo.2.0.1.t01544-RA"/>
    <property type="gene ID" value="nOo.2.0.1.g01544"/>
</dbReference>
<keyword evidence="14" id="KW-1185">Reference proteome</keyword>
<keyword evidence="5 12" id="KW-0999">Mitochondrion inner membrane</keyword>
<keyword evidence="6 12" id="KW-0809">Transit peptide</keyword>
<dbReference type="STRING" id="42157.A0A182E0R3"/>
<dbReference type="GO" id="GO:0006121">
    <property type="term" value="P:mitochondrial electron transport, succinate to ubiquinone"/>
    <property type="evidence" value="ECO:0007669"/>
    <property type="project" value="TreeGrafter"/>
</dbReference>
<dbReference type="PANTHER" id="PTHR13337">
    <property type="entry name" value="SUCCINATE DEHYDROGENASE"/>
    <property type="match status" value="1"/>
</dbReference>
<comment type="function">
    <text evidence="12">Membrane-anchoring subunit of succinate dehydrogenase (SDH) that is involved in complex II of the mitochondrial electron transport chain and is responsible for transferring electrons from succinate to ubiquinone (coenzyme Q).</text>
</comment>
<evidence type="ECO:0000256" key="10">
    <source>
        <dbReference type="PIRSR" id="PIRSR607992-1"/>
    </source>
</evidence>
<protein>
    <recommendedName>
        <fullName evidence="12">Succinate dehydrogenase [ubiquinone] cytochrome b small subunit</fullName>
    </recommendedName>
</protein>
<evidence type="ECO:0000313" key="13">
    <source>
        <dbReference type="EMBL" id="VDK64405.1"/>
    </source>
</evidence>
<dbReference type="CDD" id="cd03496">
    <property type="entry name" value="SQR_TypeC_CybS"/>
    <property type="match status" value="1"/>
</dbReference>
<reference evidence="13 14" key="2">
    <citation type="submission" date="2018-08" db="EMBL/GenBank/DDBJ databases">
        <authorList>
            <person name="Laetsch R D."/>
            <person name="Stevens L."/>
            <person name="Kumar S."/>
            <person name="Blaxter L. M."/>
        </authorList>
    </citation>
    <scope>NUCLEOTIDE SEQUENCE [LARGE SCALE GENOMIC DNA]</scope>
</reference>
<proteinExistence type="inferred from homology"/>
<reference evidence="15" key="1">
    <citation type="submission" date="2016-06" db="UniProtKB">
        <authorList>
            <consortium name="WormBaseParasite"/>
        </authorList>
    </citation>
    <scope>IDENTIFICATION</scope>
</reference>
<dbReference type="Pfam" id="PF05328">
    <property type="entry name" value="CybS"/>
    <property type="match status" value="1"/>
</dbReference>
<evidence type="ECO:0000313" key="15">
    <source>
        <dbReference type="WBParaSite" id="nOo.2.0.1.t01544-RA"/>
    </source>
</evidence>
<dbReference type="PANTHER" id="PTHR13337:SF2">
    <property type="entry name" value="SUCCINATE DEHYDROGENASE [UBIQUINONE] CYTOCHROME B SMALL SUBUNIT, MITOCHONDRIAL"/>
    <property type="match status" value="1"/>
</dbReference>
<organism evidence="15">
    <name type="scientific">Onchocerca ochengi</name>
    <name type="common">Filarial nematode worm</name>
    <dbReference type="NCBI Taxonomy" id="42157"/>
    <lineage>
        <taxon>Eukaryota</taxon>
        <taxon>Metazoa</taxon>
        <taxon>Ecdysozoa</taxon>
        <taxon>Nematoda</taxon>
        <taxon>Chromadorea</taxon>
        <taxon>Rhabditida</taxon>
        <taxon>Spirurina</taxon>
        <taxon>Spiruromorpha</taxon>
        <taxon>Filarioidea</taxon>
        <taxon>Onchocercidae</taxon>
        <taxon>Onchocerca</taxon>
    </lineage>
</organism>
<evidence type="ECO:0000313" key="14">
    <source>
        <dbReference type="Proteomes" id="UP000271087"/>
    </source>
</evidence>
<keyword evidence="12" id="KW-0816">Tricarboxylic acid cycle</keyword>
<comment type="similarity">
    <text evidence="2 12">Belongs to the CybS family.</text>
</comment>
<keyword evidence="9 12" id="KW-0472">Membrane</keyword>
<evidence type="ECO:0000256" key="2">
    <source>
        <dbReference type="ARBA" id="ARBA00007294"/>
    </source>
</evidence>
<evidence type="ECO:0000256" key="6">
    <source>
        <dbReference type="ARBA" id="ARBA00022946"/>
    </source>
</evidence>
<name>A0A182E0R3_ONCOC</name>
<comment type="caution">
    <text evidence="12">Lacks conserved residue(s) required for the propagation of feature annotation.</text>
</comment>
<dbReference type="OrthoDB" id="18577at2759"/>
<evidence type="ECO:0000256" key="11">
    <source>
        <dbReference type="PIRSR" id="PIRSR607992-2"/>
    </source>
</evidence>
<keyword evidence="11 12" id="KW-0479">Metal-binding</keyword>
<accession>A0A182E0R3</accession>
<evidence type="ECO:0000256" key="5">
    <source>
        <dbReference type="ARBA" id="ARBA00022792"/>
    </source>
</evidence>
<gene>
    <name evidence="13" type="ORF">NOO_LOCUS1544</name>
</gene>
<feature type="transmembrane region" description="Helical" evidence="12">
    <location>
        <begin position="170"/>
        <end position="188"/>
    </location>
</feature>
<feature type="binding site" evidence="10">
    <location>
        <position position="152"/>
    </location>
    <ligand>
        <name>a ubiquinone</name>
        <dbReference type="ChEBI" id="CHEBI:16389"/>
        <note>ligand shared with IP/SDHB</note>
    </ligand>
</feature>
<evidence type="ECO:0000256" key="3">
    <source>
        <dbReference type="ARBA" id="ARBA00022448"/>
    </source>
</evidence>
<dbReference type="Gene3D" id="1.20.1300.10">
    <property type="entry name" value="Fumarate reductase/succinate dehydrogenase, transmembrane subunit"/>
    <property type="match status" value="1"/>
</dbReference>
<keyword evidence="3 12" id="KW-0813">Transport</keyword>
<dbReference type="GO" id="GO:0005743">
    <property type="term" value="C:mitochondrial inner membrane"/>
    <property type="evidence" value="ECO:0007669"/>
    <property type="project" value="UniProtKB-SubCell"/>
</dbReference>
<keyword evidence="12" id="KW-0249">Electron transport</keyword>
<evidence type="ECO:0000256" key="8">
    <source>
        <dbReference type="ARBA" id="ARBA00023128"/>
    </source>
</evidence>
<comment type="subcellular location">
    <subcellularLocation>
        <location evidence="1 12">Mitochondrion inner membrane</location>
        <topology evidence="1 12">Multi-pass membrane protein</topology>
    </subcellularLocation>
</comment>
<dbReference type="Proteomes" id="UP000271087">
    <property type="component" value="Unassembled WGS sequence"/>
</dbReference>
<feature type="transmembrane region" description="Helical" evidence="12">
    <location>
        <begin position="109"/>
        <end position="125"/>
    </location>
</feature>
<feature type="binding site" description="axial binding residue" evidence="11">
    <location>
        <position position="140"/>
    </location>
    <ligand>
        <name>heme b</name>
        <dbReference type="ChEBI" id="CHEBI:60344"/>
        <note>ligand shared with SDHC</note>
    </ligand>
    <ligandPart>
        <name>Fe</name>
        <dbReference type="ChEBI" id="CHEBI:18248"/>
    </ligandPart>
</feature>
<keyword evidence="4 12" id="KW-0812">Transmembrane</keyword>
<evidence type="ECO:0000256" key="4">
    <source>
        <dbReference type="ARBA" id="ARBA00022692"/>
    </source>
</evidence>
<dbReference type="InterPro" id="IPR007992">
    <property type="entry name" value="CybS"/>
</dbReference>
<keyword evidence="12" id="KW-0349">Heme</keyword>
<evidence type="ECO:0000256" key="1">
    <source>
        <dbReference type="ARBA" id="ARBA00004448"/>
    </source>
</evidence>
<dbReference type="EMBL" id="UYRW01000200">
    <property type="protein sequence ID" value="VDK64405.1"/>
    <property type="molecule type" value="Genomic_DNA"/>
</dbReference>
<evidence type="ECO:0000256" key="7">
    <source>
        <dbReference type="ARBA" id="ARBA00022989"/>
    </source>
</evidence>
<dbReference type="GO" id="GO:0006099">
    <property type="term" value="P:tricarboxylic acid cycle"/>
    <property type="evidence" value="ECO:0007669"/>
    <property type="project" value="UniProtKB-KW"/>
</dbReference>
<dbReference type="GO" id="GO:0046872">
    <property type="term" value="F:metal ion binding"/>
    <property type="evidence" value="ECO:0007669"/>
    <property type="project" value="UniProtKB-KW"/>
</dbReference>